<dbReference type="Gene3D" id="3.10.450.50">
    <property type="match status" value="1"/>
</dbReference>
<dbReference type="SUPFAM" id="SSF54427">
    <property type="entry name" value="NTF2-like"/>
    <property type="match status" value="1"/>
</dbReference>
<dbReference type="Gene3D" id="1.10.1740.10">
    <property type="match status" value="1"/>
</dbReference>
<protein>
    <submittedName>
        <fullName evidence="5">RNA polymerase sigma-70 factor (ECF subfamily)</fullName>
    </submittedName>
</protein>
<dbReference type="Pfam" id="PF08281">
    <property type="entry name" value="Sigma70_r4_2"/>
    <property type="match status" value="1"/>
</dbReference>
<dbReference type="InterPro" id="IPR013324">
    <property type="entry name" value="RNA_pol_sigma_r3/r4-like"/>
</dbReference>
<dbReference type="NCBIfam" id="TIGR02937">
    <property type="entry name" value="sigma70-ECF"/>
    <property type="match status" value="1"/>
</dbReference>
<evidence type="ECO:0000259" key="4">
    <source>
        <dbReference type="Pfam" id="PF12680"/>
    </source>
</evidence>
<dbReference type="InterPro" id="IPR032710">
    <property type="entry name" value="NTF2-like_dom_sf"/>
</dbReference>
<dbReference type="AlphaFoldDB" id="A0A841H6T2"/>
<gene>
    <name evidence="5" type="ORF">HNQ61_005227</name>
</gene>
<evidence type="ECO:0000313" key="6">
    <source>
        <dbReference type="Proteomes" id="UP000582837"/>
    </source>
</evidence>
<dbReference type="Gene3D" id="1.10.10.10">
    <property type="entry name" value="Winged helix-like DNA-binding domain superfamily/Winged helix DNA-binding domain"/>
    <property type="match status" value="1"/>
</dbReference>
<dbReference type="GO" id="GO:0006352">
    <property type="term" value="P:DNA-templated transcription initiation"/>
    <property type="evidence" value="ECO:0007669"/>
    <property type="project" value="InterPro"/>
</dbReference>
<organism evidence="5 6">
    <name type="scientific">Longimicrobium terrae</name>
    <dbReference type="NCBI Taxonomy" id="1639882"/>
    <lineage>
        <taxon>Bacteria</taxon>
        <taxon>Pseudomonadati</taxon>
        <taxon>Gemmatimonadota</taxon>
        <taxon>Longimicrobiia</taxon>
        <taxon>Longimicrobiales</taxon>
        <taxon>Longimicrobiaceae</taxon>
        <taxon>Longimicrobium</taxon>
    </lineage>
</organism>
<dbReference type="GO" id="GO:0016987">
    <property type="term" value="F:sigma factor activity"/>
    <property type="evidence" value="ECO:0007669"/>
    <property type="project" value="InterPro"/>
</dbReference>
<dbReference type="InterPro" id="IPR007627">
    <property type="entry name" value="RNA_pol_sigma70_r2"/>
</dbReference>
<proteinExistence type="predicted"/>
<sequence>MNANEHAAAPEVLKHRPRLLGLGYRMLGDVQEAEDVVQEAYLRWFQGERDEVLSPEAWLLTVVSRLSVDRLRSAQRRRETYIGPWLPEPVATEPPADARMERASDLSVAMLMMLERLAPEERAIFLLREVFGTEYREIARIMGRGEASVRQTVHRARERVREGKPRFAPPPDVQGELLRRFRAALADDDAEAVLALLAPDVTFTSDGGGVVNAARNVIVGADRVLRFLQGIQRKFPGRLSGELASLNGEPALTVTLGGDVILTLSIDTDGERISAFYAVLNPAKLRGLMNGPLAME</sequence>
<name>A0A841H6T2_9BACT</name>
<dbReference type="InterPro" id="IPR013249">
    <property type="entry name" value="RNA_pol_sigma70_r4_t2"/>
</dbReference>
<dbReference type="PANTHER" id="PTHR30173">
    <property type="entry name" value="SIGMA 19 FACTOR"/>
    <property type="match status" value="1"/>
</dbReference>
<dbReference type="CDD" id="cd06171">
    <property type="entry name" value="Sigma70_r4"/>
    <property type="match status" value="1"/>
</dbReference>
<dbReference type="RefSeq" id="WP_205761406.1">
    <property type="nucleotide sequence ID" value="NZ_JABDTL010000001.1"/>
</dbReference>
<dbReference type="InterPro" id="IPR013325">
    <property type="entry name" value="RNA_pol_sigma_r2"/>
</dbReference>
<dbReference type="NCBIfam" id="NF007214">
    <property type="entry name" value="PRK09636.1"/>
    <property type="match status" value="1"/>
</dbReference>
<evidence type="ECO:0000313" key="5">
    <source>
        <dbReference type="EMBL" id="MBB6073556.1"/>
    </source>
</evidence>
<dbReference type="SUPFAM" id="SSF88946">
    <property type="entry name" value="Sigma2 domain of RNA polymerase sigma factors"/>
    <property type="match status" value="1"/>
</dbReference>
<dbReference type="InterPro" id="IPR014284">
    <property type="entry name" value="RNA_pol_sigma-70_dom"/>
</dbReference>
<feature type="domain" description="RNA polymerase sigma-70 region 2" evidence="2">
    <location>
        <begin position="13"/>
        <end position="77"/>
    </location>
</feature>
<dbReference type="EMBL" id="JACHIA010000026">
    <property type="protein sequence ID" value="MBB6073556.1"/>
    <property type="molecule type" value="Genomic_DNA"/>
</dbReference>
<dbReference type="SUPFAM" id="SSF88659">
    <property type="entry name" value="Sigma3 and sigma4 domains of RNA polymerase sigma factors"/>
    <property type="match status" value="1"/>
</dbReference>
<accession>A0A841H6T2</accession>
<comment type="caution">
    <text evidence="5">The sequence shown here is derived from an EMBL/GenBank/DDBJ whole genome shotgun (WGS) entry which is preliminary data.</text>
</comment>
<dbReference type="Pfam" id="PF12680">
    <property type="entry name" value="SnoaL_2"/>
    <property type="match status" value="1"/>
</dbReference>
<evidence type="ECO:0000259" key="3">
    <source>
        <dbReference type="Pfam" id="PF08281"/>
    </source>
</evidence>
<dbReference type="PANTHER" id="PTHR30173:SF36">
    <property type="entry name" value="ECF RNA POLYMERASE SIGMA FACTOR SIGJ"/>
    <property type="match status" value="1"/>
</dbReference>
<dbReference type="InterPro" id="IPR037401">
    <property type="entry name" value="SnoaL-like"/>
</dbReference>
<dbReference type="InterPro" id="IPR052704">
    <property type="entry name" value="ECF_Sigma-70_Domain"/>
</dbReference>
<evidence type="ECO:0000256" key="1">
    <source>
        <dbReference type="ARBA" id="ARBA00011344"/>
    </source>
</evidence>
<dbReference type="GO" id="GO:0003677">
    <property type="term" value="F:DNA binding"/>
    <property type="evidence" value="ECO:0007669"/>
    <property type="project" value="InterPro"/>
</dbReference>
<dbReference type="InterPro" id="IPR036388">
    <property type="entry name" value="WH-like_DNA-bd_sf"/>
</dbReference>
<dbReference type="Pfam" id="PF04542">
    <property type="entry name" value="Sigma70_r2"/>
    <property type="match status" value="1"/>
</dbReference>
<feature type="domain" description="RNA polymerase sigma factor 70 region 4 type 2" evidence="3">
    <location>
        <begin position="109"/>
        <end position="159"/>
    </location>
</feature>
<reference evidence="5 6" key="1">
    <citation type="submission" date="2020-08" db="EMBL/GenBank/DDBJ databases">
        <title>Genomic Encyclopedia of Type Strains, Phase IV (KMG-IV): sequencing the most valuable type-strain genomes for metagenomic binning, comparative biology and taxonomic classification.</title>
        <authorList>
            <person name="Goeker M."/>
        </authorList>
    </citation>
    <scope>NUCLEOTIDE SEQUENCE [LARGE SCALE GENOMIC DNA]</scope>
    <source>
        <strain evidence="5 6">DSM 29007</strain>
    </source>
</reference>
<dbReference type="Proteomes" id="UP000582837">
    <property type="component" value="Unassembled WGS sequence"/>
</dbReference>
<evidence type="ECO:0000259" key="2">
    <source>
        <dbReference type="Pfam" id="PF04542"/>
    </source>
</evidence>
<comment type="subunit">
    <text evidence="1">Interacts transiently with the RNA polymerase catalytic core formed by RpoA, RpoB, RpoC and RpoZ (2 alpha, 1 beta, 1 beta' and 1 omega subunit) to form the RNA polymerase holoenzyme that can initiate transcription.</text>
</comment>
<feature type="domain" description="SnoaL-like" evidence="4">
    <location>
        <begin position="179"/>
        <end position="237"/>
    </location>
</feature>
<keyword evidence="6" id="KW-1185">Reference proteome</keyword>